<dbReference type="OrthoDB" id="21292at2759"/>
<dbReference type="Pfam" id="PF04614">
    <property type="entry name" value="Pex19"/>
    <property type="match status" value="1"/>
</dbReference>
<name>A0A8J2X4P6_ZYGB2</name>
<proteinExistence type="predicted"/>
<sequence>MSQPEDKLNEGPDEEQAYDELDDLLDEDPSKLDQEMSEAVEPNQTPTSTREVGAETASRIEHADPEVKEMISELEQEFSKLMQEEGKNDATDKEEQAENFKQILNLLGEASKTSEKPERPKQHLSDEPQGFKSVVSKTLERLKENGSKVDSNLAQEEKQRGPDDILTQLLNQLVEGADDADAGEGGVDNAILNILNQMSSKEVLYQPMKDMHIEFTKWMDDNQNQDNPSMERYTKQYDLVGQIVAVFERDTYTNETCNGEITGLLDALEQLGDTPVSKSIGSEAGQGSMKELDEVAKMLDAQGVGENFPEFDKEMAESCKQQ</sequence>
<feature type="compositionally biased region" description="Basic and acidic residues" evidence="1">
    <location>
        <begin position="1"/>
        <end position="10"/>
    </location>
</feature>
<feature type="compositionally biased region" description="Acidic residues" evidence="1">
    <location>
        <begin position="11"/>
        <end position="27"/>
    </location>
</feature>
<keyword evidence="3" id="KW-1185">Reference proteome</keyword>
<dbReference type="GO" id="GO:0033328">
    <property type="term" value="F:peroxisome membrane targeting sequence binding"/>
    <property type="evidence" value="ECO:0007669"/>
    <property type="project" value="TreeGrafter"/>
</dbReference>
<evidence type="ECO:0000256" key="1">
    <source>
        <dbReference type="SAM" id="MobiDB-lite"/>
    </source>
</evidence>
<reference evidence="3" key="1">
    <citation type="journal article" date="2013" name="Genome Announc.">
        <title>Genome sequence of the food spoilage yeast Zygosaccharomyces bailii CLIB 213(T).</title>
        <authorList>
            <person name="Galeote V."/>
            <person name="Bigey F."/>
            <person name="Devillers H."/>
            <person name="Neuveglise C."/>
            <person name="Dequin S."/>
        </authorList>
    </citation>
    <scope>NUCLEOTIDE SEQUENCE [LARGE SCALE GENOMIC DNA]</scope>
    <source>
        <strain evidence="3">CLIB 213 / ATCC 58445 / CBS 680 / CCRC 21525 / NBRC 1098 / NCYC 1416 / NRRL Y-2227</strain>
    </source>
</reference>
<gene>
    <name evidence="2" type="ORF">BN860_01640g</name>
</gene>
<feature type="compositionally biased region" description="Basic and acidic residues" evidence="1">
    <location>
        <begin position="112"/>
        <end position="126"/>
    </location>
</feature>
<dbReference type="InterPro" id="IPR038322">
    <property type="entry name" value="Pex19_C_sf"/>
</dbReference>
<evidence type="ECO:0000313" key="3">
    <source>
        <dbReference type="Proteomes" id="UP000019375"/>
    </source>
</evidence>
<protein>
    <submittedName>
        <fullName evidence="2">ZYBA0S11-01640g1_1</fullName>
    </submittedName>
</protein>
<dbReference type="GO" id="GO:0005778">
    <property type="term" value="C:peroxisomal membrane"/>
    <property type="evidence" value="ECO:0007669"/>
    <property type="project" value="TreeGrafter"/>
</dbReference>
<dbReference type="Proteomes" id="UP000019375">
    <property type="component" value="Unassembled WGS sequence"/>
</dbReference>
<feature type="region of interest" description="Disordered" evidence="1">
    <location>
        <begin position="1"/>
        <end position="68"/>
    </location>
</feature>
<organism evidence="2 3">
    <name type="scientific">Zygosaccharomyces bailii (strain CLIB 213 / ATCC 58445 / CBS 680 / BCRC 21525 / NBRC 1098 / NCYC 1416 / NRRL Y-2227)</name>
    <dbReference type="NCBI Taxonomy" id="1333698"/>
    <lineage>
        <taxon>Eukaryota</taxon>
        <taxon>Fungi</taxon>
        <taxon>Dikarya</taxon>
        <taxon>Ascomycota</taxon>
        <taxon>Saccharomycotina</taxon>
        <taxon>Saccharomycetes</taxon>
        <taxon>Saccharomycetales</taxon>
        <taxon>Saccharomycetaceae</taxon>
        <taxon>Zygosaccharomyces</taxon>
    </lineage>
</organism>
<feature type="compositionally biased region" description="Basic and acidic residues" evidence="1">
    <location>
        <begin position="58"/>
        <end position="68"/>
    </location>
</feature>
<accession>A0A8J2X4P6</accession>
<dbReference type="EMBL" id="HG316464">
    <property type="protein sequence ID" value="CDF91383.1"/>
    <property type="molecule type" value="Genomic_DNA"/>
</dbReference>
<dbReference type="InterPro" id="IPR006708">
    <property type="entry name" value="Pex19"/>
</dbReference>
<dbReference type="PANTHER" id="PTHR12774:SF2">
    <property type="entry name" value="PEROXISOMAL BIOGENESIS FACTOR 19"/>
    <property type="match status" value="1"/>
</dbReference>
<dbReference type="AlphaFoldDB" id="A0A8J2X4P6"/>
<feature type="region of interest" description="Disordered" evidence="1">
    <location>
        <begin position="105"/>
        <end position="132"/>
    </location>
</feature>
<evidence type="ECO:0000313" key="2">
    <source>
        <dbReference type="EMBL" id="CDF91383.1"/>
    </source>
</evidence>
<dbReference type="PANTHER" id="PTHR12774">
    <property type="entry name" value="PEROXISOMAL BIOGENESIS FACTOR 19"/>
    <property type="match status" value="1"/>
</dbReference>
<dbReference type="Gene3D" id="1.20.120.900">
    <property type="entry name" value="Pex19, mPTS binding domain"/>
    <property type="match status" value="1"/>
</dbReference>
<dbReference type="GO" id="GO:0045046">
    <property type="term" value="P:protein import into peroxisome membrane"/>
    <property type="evidence" value="ECO:0007669"/>
    <property type="project" value="TreeGrafter"/>
</dbReference>